<dbReference type="PANTHER" id="PTHR30290:SF38">
    <property type="entry name" value="D,D-DIPEPTIDE-BINDING PERIPLASMIC PROTEIN DDPA-RELATED"/>
    <property type="match status" value="1"/>
</dbReference>
<feature type="signal peptide" evidence="3">
    <location>
        <begin position="1"/>
        <end position="22"/>
    </location>
</feature>
<dbReference type="CDD" id="cd08502">
    <property type="entry name" value="PBP2_NikA_DppA_OppA_like_16"/>
    <property type="match status" value="1"/>
</dbReference>
<evidence type="ECO:0000256" key="3">
    <source>
        <dbReference type="SAM" id="SignalP"/>
    </source>
</evidence>
<feature type="region of interest" description="Disordered" evidence="2">
    <location>
        <begin position="26"/>
        <end position="46"/>
    </location>
</feature>
<dbReference type="InterPro" id="IPR039424">
    <property type="entry name" value="SBP_5"/>
</dbReference>
<gene>
    <name evidence="5" type="ORF">AB4Y30_01670</name>
</gene>
<dbReference type="PANTHER" id="PTHR30290">
    <property type="entry name" value="PERIPLASMIC BINDING COMPONENT OF ABC TRANSPORTER"/>
    <property type="match status" value="1"/>
</dbReference>
<protein>
    <submittedName>
        <fullName evidence="5">ABC transporter substrate-binding protein</fullName>
    </submittedName>
</protein>
<accession>A0AB39HL98</accession>
<evidence type="ECO:0000256" key="1">
    <source>
        <dbReference type="ARBA" id="ARBA00022729"/>
    </source>
</evidence>
<dbReference type="AlphaFoldDB" id="A0AB39HL98"/>
<dbReference type="RefSeq" id="WP_368653790.1">
    <property type="nucleotide sequence ID" value="NZ_CP162599.1"/>
</dbReference>
<dbReference type="PIRSF" id="PIRSF002741">
    <property type="entry name" value="MppA"/>
    <property type="match status" value="1"/>
</dbReference>
<evidence type="ECO:0000259" key="4">
    <source>
        <dbReference type="Pfam" id="PF00496"/>
    </source>
</evidence>
<dbReference type="SUPFAM" id="SSF53850">
    <property type="entry name" value="Periplasmic binding protein-like II"/>
    <property type="match status" value="1"/>
</dbReference>
<dbReference type="InterPro" id="IPR030678">
    <property type="entry name" value="Peptide/Ni-bd"/>
</dbReference>
<feature type="domain" description="Solute-binding protein family 5" evidence="4">
    <location>
        <begin position="92"/>
        <end position="439"/>
    </location>
</feature>
<feature type="chain" id="PRO_5044197742" evidence="3">
    <location>
        <begin position="23"/>
        <end position="535"/>
    </location>
</feature>
<keyword evidence="1 3" id="KW-0732">Signal</keyword>
<dbReference type="Gene3D" id="3.40.190.10">
    <property type="entry name" value="Periplasmic binding protein-like II"/>
    <property type="match status" value="1"/>
</dbReference>
<dbReference type="Pfam" id="PF00496">
    <property type="entry name" value="SBP_bac_5"/>
    <property type="match status" value="1"/>
</dbReference>
<dbReference type="GO" id="GO:0042597">
    <property type="term" value="C:periplasmic space"/>
    <property type="evidence" value="ECO:0007669"/>
    <property type="project" value="UniProtKB-ARBA"/>
</dbReference>
<dbReference type="Gene3D" id="3.10.105.10">
    <property type="entry name" value="Dipeptide-binding Protein, Domain 3"/>
    <property type="match status" value="1"/>
</dbReference>
<reference evidence="5" key="1">
    <citation type="submission" date="2024-07" db="EMBL/GenBank/DDBJ databases">
        <title>Halotolerant mesophilic bacterium Ornithinibacillus sp. 4-3, sp. nov., isolated from soil.</title>
        <authorList>
            <person name="Sidarenka A.V."/>
            <person name="Guliayeva D.E."/>
            <person name="Leanovich S.I."/>
            <person name="Hileuskaya K.S."/>
            <person name="Akhremchuk A.E."/>
            <person name="Sikolenko M.A."/>
            <person name="Valentovich L.N."/>
        </authorList>
    </citation>
    <scope>NUCLEOTIDE SEQUENCE</scope>
    <source>
        <strain evidence="5">4-3</strain>
    </source>
</reference>
<dbReference type="GO" id="GO:1904680">
    <property type="term" value="F:peptide transmembrane transporter activity"/>
    <property type="evidence" value="ECO:0007669"/>
    <property type="project" value="TreeGrafter"/>
</dbReference>
<evidence type="ECO:0000313" key="5">
    <source>
        <dbReference type="EMBL" id="XDK33106.1"/>
    </source>
</evidence>
<dbReference type="PROSITE" id="PS51257">
    <property type="entry name" value="PROKAR_LIPOPROTEIN"/>
    <property type="match status" value="1"/>
</dbReference>
<proteinExistence type="predicted"/>
<dbReference type="GO" id="GO:0043190">
    <property type="term" value="C:ATP-binding cassette (ABC) transporter complex"/>
    <property type="evidence" value="ECO:0007669"/>
    <property type="project" value="InterPro"/>
</dbReference>
<evidence type="ECO:0000256" key="2">
    <source>
        <dbReference type="SAM" id="MobiDB-lite"/>
    </source>
</evidence>
<dbReference type="GO" id="GO:0015833">
    <property type="term" value="P:peptide transport"/>
    <property type="evidence" value="ECO:0007669"/>
    <property type="project" value="TreeGrafter"/>
</dbReference>
<dbReference type="EMBL" id="CP162599">
    <property type="protein sequence ID" value="XDK33106.1"/>
    <property type="molecule type" value="Genomic_DNA"/>
</dbReference>
<name>A0AB39HL98_9BACI</name>
<organism evidence="5">
    <name type="scientific">Ornithinibacillus sp. 4-3</name>
    <dbReference type="NCBI Taxonomy" id="3231488"/>
    <lineage>
        <taxon>Bacteria</taxon>
        <taxon>Bacillati</taxon>
        <taxon>Bacillota</taxon>
        <taxon>Bacilli</taxon>
        <taxon>Bacillales</taxon>
        <taxon>Bacillaceae</taxon>
        <taxon>Ornithinibacillus</taxon>
    </lineage>
</organism>
<dbReference type="InterPro" id="IPR000914">
    <property type="entry name" value="SBP_5_dom"/>
</dbReference>
<sequence length="535" mass="59820">MKLIKSILFMMFLILLTTIVGCSSDSTNKDTPNDSGDNQNEEEETQTGGVLKIAIDAAPPTLDQPTSTTTATRDASRLIFETLITTNSDFEAIPMLADSVDISDDGKTYTFNLRQGIKFHNGKEMIAEDVVASMERWLEKSTITGNVFNDSKWTIVDDYTVNLELQEPSSITLDTMASAKTAPAIMPKEIIDAAPEEGVDEYIGTGPFKLVEWKTDQYIHYEKFDDYSPVDFEADGLSGKKEALVDEIFIYIVPDTSTRLAGLQTGEYDFAYGVSYDSYDQLQEDPNLEPILAPSANAVIVFNKQKGIASDAAFRRAVNTALDAEKVMMGAFPNPDFFWLDAGYMDINIKRWASQAGSEFYNQADPEKAKQMLEEMGYNGEEFRLMATRDYDHHYNTAVVIHEQLQQIGINSKLEVYDWPTVTERNGDPDVWEAYITTFSTVSTPPQLLHVSPKAKGSIPEPYMDDRMLALETAPTEEEGFALWEEIQQFAWEEYVPVVQFGGFNSLYGVNKKVEGITINTGPIFWNVTVSEGAD</sequence>